<gene>
    <name evidence="2" type="ORF">GCM10009823_12160</name>
</gene>
<name>A0ABN2WJ30_9MICO</name>
<dbReference type="InterPro" id="IPR025736">
    <property type="entry name" value="PucR_C-HTH_dom"/>
</dbReference>
<evidence type="ECO:0000313" key="2">
    <source>
        <dbReference type="EMBL" id="GAA2093666.1"/>
    </source>
</evidence>
<dbReference type="Gene3D" id="1.10.10.2840">
    <property type="entry name" value="PucR C-terminal helix-turn-helix domain"/>
    <property type="match status" value="1"/>
</dbReference>
<dbReference type="EMBL" id="BAAAPZ010000004">
    <property type="protein sequence ID" value="GAA2093666.1"/>
    <property type="molecule type" value="Genomic_DNA"/>
</dbReference>
<accession>A0ABN2WJ30</accession>
<evidence type="ECO:0000259" key="1">
    <source>
        <dbReference type="Pfam" id="PF13556"/>
    </source>
</evidence>
<organism evidence="2 3">
    <name type="scientific">Brevibacterium salitolerans</name>
    <dbReference type="NCBI Taxonomy" id="1403566"/>
    <lineage>
        <taxon>Bacteria</taxon>
        <taxon>Bacillati</taxon>
        <taxon>Actinomycetota</taxon>
        <taxon>Actinomycetes</taxon>
        <taxon>Micrococcales</taxon>
        <taxon>Brevibacteriaceae</taxon>
        <taxon>Brevibacterium</taxon>
    </lineage>
</organism>
<dbReference type="RefSeq" id="WP_344336243.1">
    <property type="nucleotide sequence ID" value="NZ_BAAAPZ010000004.1"/>
</dbReference>
<sequence>MHRSLTETRPPLEPAITEAAALTVDRVADDLPLEEYMRCWQLSYTVLAEAAAAEIREPALVLHAVTRMREAFDLMARKVADAFAVAARDAAAADSRQDAEVIEALWTGRGWTFAEPDAVPSAPLVTHLHLGPAPGEDAAAHRDRSIARHRKVRQVRAQLRRDFADVWLMDLRARTGRIVSWSHREGLGDAEAAARTLRTLREVTGAEGTTASEPAHGLGDVPRAARVSAAALETGLRLGRTGVPLTMDDLALDHHLGHGSLALPSLLERSRPALSRPELRETVRSFIDHNLDRRATARALHVHPNTVDNRLARVAQLTGLDAHRTRDLLTLAVAALAGDAPEASGAEEAGSRAL</sequence>
<comment type="caution">
    <text evidence="2">The sequence shown here is derived from an EMBL/GenBank/DDBJ whole genome shotgun (WGS) entry which is preliminary data.</text>
</comment>
<dbReference type="Pfam" id="PF13556">
    <property type="entry name" value="HTH_30"/>
    <property type="match status" value="1"/>
</dbReference>
<dbReference type="InterPro" id="IPR051448">
    <property type="entry name" value="CdaR-like_regulators"/>
</dbReference>
<keyword evidence="3" id="KW-1185">Reference proteome</keyword>
<dbReference type="PANTHER" id="PTHR33744">
    <property type="entry name" value="CARBOHYDRATE DIACID REGULATOR"/>
    <property type="match status" value="1"/>
</dbReference>
<dbReference type="PANTHER" id="PTHR33744:SF7">
    <property type="entry name" value="PUCR FAMILY TRANSCRIPTIONAL REGULATOR"/>
    <property type="match status" value="1"/>
</dbReference>
<evidence type="ECO:0000313" key="3">
    <source>
        <dbReference type="Proteomes" id="UP001500984"/>
    </source>
</evidence>
<dbReference type="Proteomes" id="UP001500984">
    <property type="component" value="Unassembled WGS sequence"/>
</dbReference>
<proteinExistence type="predicted"/>
<protein>
    <submittedName>
        <fullName evidence="2">Helix-turn-helix domain-containing protein</fullName>
    </submittedName>
</protein>
<feature type="domain" description="PucR C-terminal helix-turn-helix" evidence="1">
    <location>
        <begin position="279"/>
        <end position="336"/>
    </location>
</feature>
<reference evidence="2 3" key="1">
    <citation type="journal article" date="2019" name="Int. J. Syst. Evol. Microbiol.">
        <title>The Global Catalogue of Microorganisms (GCM) 10K type strain sequencing project: providing services to taxonomists for standard genome sequencing and annotation.</title>
        <authorList>
            <consortium name="The Broad Institute Genomics Platform"/>
            <consortium name="The Broad Institute Genome Sequencing Center for Infectious Disease"/>
            <person name="Wu L."/>
            <person name="Ma J."/>
        </authorList>
    </citation>
    <scope>NUCLEOTIDE SEQUENCE [LARGE SCALE GENOMIC DNA]</scope>
    <source>
        <strain evidence="2 3">JCM 15900</strain>
    </source>
</reference>
<dbReference type="InterPro" id="IPR042070">
    <property type="entry name" value="PucR_C-HTH_sf"/>
</dbReference>